<proteinExistence type="predicted"/>
<reference evidence="2 3" key="1">
    <citation type="submission" date="2008-10" db="EMBL/GenBank/DDBJ databases">
        <title>Draft genome sequence of Collinsella stercoris (DSM 13279).</title>
        <authorList>
            <person name="Sudarsanam P."/>
            <person name="Ley R."/>
            <person name="Guruge J."/>
            <person name="Turnbaugh P.J."/>
            <person name="Mahowald M."/>
            <person name="Liep D."/>
            <person name="Gordon J."/>
        </authorList>
    </citation>
    <scope>NUCLEOTIDE SEQUENCE [LARGE SCALE GENOMIC DNA]</scope>
    <source>
        <strain evidence="2 3">DSM 13279</strain>
    </source>
</reference>
<organism evidence="2 3">
    <name type="scientific">Collinsella stercoris DSM 13279</name>
    <dbReference type="NCBI Taxonomy" id="445975"/>
    <lineage>
        <taxon>Bacteria</taxon>
        <taxon>Bacillati</taxon>
        <taxon>Actinomycetota</taxon>
        <taxon>Coriobacteriia</taxon>
        <taxon>Coriobacteriales</taxon>
        <taxon>Coriobacteriaceae</taxon>
        <taxon>Collinsella</taxon>
    </lineage>
</organism>
<dbReference type="Proteomes" id="UP000003560">
    <property type="component" value="Unassembled WGS sequence"/>
</dbReference>
<evidence type="ECO:0000313" key="3">
    <source>
        <dbReference type="Proteomes" id="UP000003560"/>
    </source>
</evidence>
<accession>B6GD55</accession>
<sequence>MRKPVGHIIPRPNRPARAKDPPGPSARAELRAERYGPRAGATHLIAAL</sequence>
<dbReference type="STRING" id="445975.COLSTE_02033"/>
<name>B6GD55_9ACTN</name>
<gene>
    <name evidence="2" type="ORF">COLSTE_02033</name>
</gene>
<keyword evidence="3" id="KW-1185">Reference proteome</keyword>
<protein>
    <submittedName>
        <fullName evidence="2">Uncharacterized protein</fullName>
    </submittedName>
</protein>
<evidence type="ECO:0000256" key="1">
    <source>
        <dbReference type="SAM" id="MobiDB-lite"/>
    </source>
</evidence>
<dbReference type="HOGENOM" id="CLU_3176879_0_0_11"/>
<evidence type="ECO:0000313" key="2">
    <source>
        <dbReference type="EMBL" id="EEA89784.1"/>
    </source>
</evidence>
<feature type="region of interest" description="Disordered" evidence="1">
    <location>
        <begin position="1"/>
        <end position="41"/>
    </location>
</feature>
<comment type="caution">
    <text evidence="2">The sequence shown here is derived from an EMBL/GenBank/DDBJ whole genome shotgun (WGS) entry which is preliminary data.</text>
</comment>
<feature type="non-terminal residue" evidence="2">
    <location>
        <position position="48"/>
    </location>
</feature>
<dbReference type="EMBL" id="ABXJ01000122">
    <property type="protein sequence ID" value="EEA89784.1"/>
    <property type="molecule type" value="Genomic_DNA"/>
</dbReference>
<dbReference type="AlphaFoldDB" id="B6GD55"/>
<reference evidence="2 3" key="2">
    <citation type="submission" date="2008-10" db="EMBL/GenBank/DDBJ databases">
        <authorList>
            <person name="Fulton L."/>
            <person name="Clifton S."/>
            <person name="Fulton B."/>
            <person name="Xu J."/>
            <person name="Minx P."/>
            <person name="Pepin K.H."/>
            <person name="Johnson M."/>
            <person name="Thiruvilangam P."/>
            <person name="Bhonagiri V."/>
            <person name="Nash W.E."/>
            <person name="Mardis E.R."/>
            <person name="Wilson R.K."/>
        </authorList>
    </citation>
    <scope>NUCLEOTIDE SEQUENCE [LARGE SCALE GENOMIC DNA]</scope>
    <source>
        <strain evidence="2 3">DSM 13279</strain>
    </source>
</reference>